<protein>
    <submittedName>
        <fullName evidence="1">Uncharacterized protein</fullName>
    </submittedName>
</protein>
<dbReference type="AlphaFoldDB" id="A0A6J8DLA2"/>
<dbReference type="GO" id="GO:0005509">
    <property type="term" value="F:calcium ion binding"/>
    <property type="evidence" value="ECO:0007669"/>
    <property type="project" value="InterPro"/>
</dbReference>
<reference evidence="1 2" key="1">
    <citation type="submission" date="2020-06" db="EMBL/GenBank/DDBJ databases">
        <authorList>
            <person name="Li R."/>
            <person name="Bekaert M."/>
        </authorList>
    </citation>
    <scope>NUCLEOTIDE SEQUENCE [LARGE SCALE GENOMIC DNA]</scope>
    <source>
        <strain evidence="2">wild</strain>
    </source>
</reference>
<gene>
    <name evidence="1" type="ORF">MCOR_41365</name>
</gene>
<sequence>MLEEKRDCCNFKFATTISLASLCCGPAQWEGHEGVFAGVQVNGTGGEGKQGLLNISVDANINKVAIKGYSMWNGQRVKQHLLNDYSTGKSYAVYDGKCLTANLPPYPSPGKLNCVPSDAKLVLSTYYGAGDNKYEIDVHEFMVDGKKMELNVNKGSCVPVGEHQQLTNGFADVGFMGINEGIKDPSVFDIPPECNNARTVSPVSKNLIHVHYV</sequence>
<dbReference type="EMBL" id="CACVKT020007431">
    <property type="protein sequence ID" value="CAC5407934.1"/>
    <property type="molecule type" value="Genomic_DNA"/>
</dbReference>
<evidence type="ECO:0000313" key="2">
    <source>
        <dbReference type="Proteomes" id="UP000507470"/>
    </source>
</evidence>
<dbReference type="GO" id="GO:0005576">
    <property type="term" value="C:extracellular region"/>
    <property type="evidence" value="ECO:0007669"/>
    <property type="project" value="InterPro"/>
</dbReference>
<dbReference type="PANTHER" id="PTHR10697:SF13">
    <property type="entry name" value="RICIN B LECTIN DOMAIN-CONTAINING PROTEIN"/>
    <property type="match status" value="1"/>
</dbReference>
<keyword evidence="2" id="KW-1185">Reference proteome</keyword>
<dbReference type="Pfam" id="PF00811">
    <property type="entry name" value="Ependymin"/>
    <property type="match status" value="1"/>
</dbReference>
<dbReference type="OrthoDB" id="10001248at2759"/>
<dbReference type="InterPro" id="IPR001299">
    <property type="entry name" value="Ependymin"/>
</dbReference>
<evidence type="ECO:0000313" key="1">
    <source>
        <dbReference type="EMBL" id="CAC5407934.1"/>
    </source>
</evidence>
<name>A0A6J8DLA2_MYTCO</name>
<proteinExistence type="predicted"/>
<dbReference type="PANTHER" id="PTHR10697">
    <property type="entry name" value="MAMMALIAN EPENDYMIN-RELATED PROTEIN 1"/>
    <property type="match status" value="1"/>
</dbReference>
<accession>A0A6J8DLA2</accession>
<dbReference type="GO" id="GO:0005764">
    <property type="term" value="C:lysosome"/>
    <property type="evidence" value="ECO:0007669"/>
    <property type="project" value="TreeGrafter"/>
</dbReference>
<dbReference type="GO" id="GO:0007160">
    <property type="term" value="P:cell-matrix adhesion"/>
    <property type="evidence" value="ECO:0007669"/>
    <property type="project" value="InterPro"/>
</dbReference>
<dbReference type="Proteomes" id="UP000507470">
    <property type="component" value="Unassembled WGS sequence"/>
</dbReference>
<organism evidence="1 2">
    <name type="scientific">Mytilus coruscus</name>
    <name type="common">Sea mussel</name>
    <dbReference type="NCBI Taxonomy" id="42192"/>
    <lineage>
        <taxon>Eukaryota</taxon>
        <taxon>Metazoa</taxon>
        <taxon>Spiralia</taxon>
        <taxon>Lophotrochozoa</taxon>
        <taxon>Mollusca</taxon>
        <taxon>Bivalvia</taxon>
        <taxon>Autobranchia</taxon>
        <taxon>Pteriomorphia</taxon>
        <taxon>Mytilida</taxon>
        <taxon>Mytiloidea</taxon>
        <taxon>Mytilidae</taxon>
        <taxon>Mytilinae</taxon>
        <taxon>Mytilus</taxon>
    </lineage>
</organism>